<dbReference type="GO" id="GO:0008909">
    <property type="term" value="F:isochorismate synthase activity"/>
    <property type="evidence" value="ECO:0007669"/>
    <property type="project" value="UniProtKB-EC"/>
</dbReference>
<comment type="similarity">
    <text evidence="2 4">Belongs to the isochorismate synthase family.</text>
</comment>
<dbReference type="EMBL" id="JAFBDZ010000011">
    <property type="protein sequence ID" value="MBM7588350.1"/>
    <property type="molecule type" value="Genomic_DNA"/>
</dbReference>
<organism evidence="6 7">
    <name type="scientific">Rossellomorea pakistanensis</name>
    <dbReference type="NCBI Taxonomy" id="992288"/>
    <lineage>
        <taxon>Bacteria</taxon>
        <taxon>Bacillati</taxon>
        <taxon>Bacillota</taxon>
        <taxon>Bacilli</taxon>
        <taxon>Bacillales</taxon>
        <taxon>Bacillaceae</taxon>
        <taxon>Rossellomorea</taxon>
    </lineage>
</organism>
<dbReference type="PANTHER" id="PTHR42839">
    <property type="entry name" value="ISOCHORISMATE SYNTHASE ENTC"/>
    <property type="match status" value="1"/>
</dbReference>
<dbReference type="InterPro" id="IPR005801">
    <property type="entry name" value="ADC_synthase"/>
</dbReference>
<evidence type="ECO:0000256" key="3">
    <source>
        <dbReference type="ARBA" id="ARBA00023235"/>
    </source>
</evidence>
<comment type="function">
    <text evidence="4">Catalyzes the conversion of chorismate to isochorismate.</text>
</comment>
<evidence type="ECO:0000259" key="5">
    <source>
        <dbReference type="Pfam" id="PF00425"/>
    </source>
</evidence>
<dbReference type="SUPFAM" id="SSF56322">
    <property type="entry name" value="ADC synthase"/>
    <property type="match status" value="1"/>
</dbReference>
<evidence type="ECO:0000256" key="1">
    <source>
        <dbReference type="ARBA" id="ARBA00000799"/>
    </source>
</evidence>
<gene>
    <name evidence="4" type="primary">menF</name>
    <name evidence="6" type="ORF">JOC86_004948</name>
</gene>
<dbReference type="PRINTS" id="PR00095">
    <property type="entry name" value="ANTSNTHASEI"/>
</dbReference>
<dbReference type="InterPro" id="IPR034681">
    <property type="entry name" value="MenF"/>
</dbReference>
<dbReference type="EC" id="5.4.4.2" evidence="4"/>
<evidence type="ECO:0000256" key="4">
    <source>
        <dbReference type="HAMAP-Rule" id="MF_01935"/>
    </source>
</evidence>
<dbReference type="HAMAP" id="MF_01935">
    <property type="entry name" value="MenF"/>
    <property type="match status" value="1"/>
</dbReference>
<dbReference type="Pfam" id="PF00425">
    <property type="entry name" value="Chorismate_bind"/>
    <property type="match status" value="1"/>
</dbReference>
<name>A0ABS2NKI2_9BACI</name>
<keyword evidence="4" id="KW-0479">Metal-binding</keyword>
<dbReference type="RefSeq" id="WP_205176173.1">
    <property type="nucleotide sequence ID" value="NZ_JAFBDZ010000011.1"/>
</dbReference>
<keyword evidence="4" id="KW-0474">Menaquinone biosynthesis</keyword>
<dbReference type="InterPro" id="IPR019999">
    <property type="entry name" value="Anth_synth_I-like"/>
</dbReference>
<dbReference type="PANTHER" id="PTHR42839:SF1">
    <property type="entry name" value="ISOCHORISMATE SYNTHASE MENF"/>
    <property type="match status" value="1"/>
</dbReference>
<dbReference type="Gene3D" id="3.60.120.10">
    <property type="entry name" value="Anthranilate synthase"/>
    <property type="match status" value="1"/>
</dbReference>
<evidence type="ECO:0000313" key="7">
    <source>
        <dbReference type="Proteomes" id="UP001646157"/>
    </source>
</evidence>
<accession>A0ABS2NKI2</accession>
<feature type="binding site" evidence="4">
    <location>
        <position position="314"/>
    </location>
    <ligand>
        <name>Mg(2+)</name>
        <dbReference type="ChEBI" id="CHEBI:18420"/>
    </ligand>
</feature>
<dbReference type="Proteomes" id="UP001646157">
    <property type="component" value="Unassembled WGS sequence"/>
</dbReference>
<evidence type="ECO:0000313" key="6">
    <source>
        <dbReference type="EMBL" id="MBM7588350.1"/>
    </source>
</evidence>
<dbReference type="InterPro" id="IPR004561">
    <property type="entry name" value="IsoChor_synthase"/>
</dbReference>
<proteinExistence type="inferred from homology"/>
<comment type="pathway">
    <text evidence="4">Quinol/quinone metabolism; menaquinone biosynthesis.</text>
</comment>
<dbReference type="InterPro" id="IPR015890">
    <property type="entry name" value="Chorismate_C"/>
</dbReference>
<sequence>MVIIQKPKINIAFQEAVLKAKKLNRPVLFSHVRKIDKMDPLFFYHAGLPLYQGERFYWKDKGGETTIVGIGSSFIFRNDLKESRFEDMDQEWKRFIHEAVLDDGLSEAATGPLIFGGFSFDPSQKKEVEWTDFSQATLQLPTFMLTVKGDNAYLTINILCSSHDEEDIIDKYIELINDLLNQSSLLITSQTLKDTMEIAPEQWKKTVDEVVGQLKMGEMEKVVLARKLKVSFEDSPQSDFILQNLLTQQPDSFTFSLEVLNSCFLGASPERLVKKTGEEIFSTCLAGSIGRGKSKVEDRQLGQELLADHKNRHEHHLVVEMIKNVLEKYCKDIDLPKQPSLMKVRDIQHLYTPIKGKVSSSNTSILKFVEQLHPTPALGGVPREKAMESIKESEKMDRGLYAGPIGWLDAKGNGEFAVAIRSGLINRNHSYLYAGCGVVSDSNSESEYIETKIKFRPMLRAIGGHEDEI</sequence>
<feature type="domain" description="Chorismate-utilising enzyme C-terminal" evidence="5">
    <location>
        <begin position="200"/>
        <end position="454"/>
    </location>
</feature>
<comment type="cofactor">
    <cofactor evidence="4">
        <name>Mg(2+)</name>
        <dbReference type="ChEBI" id="CHEBI:18420"/>
    </cofactor>
</comment>
<protein>
    <recommendedName>
        <fullName evidence="4">Isochorismate synthase MenF</fullName>
        <ecNumber evidence="4">5.4.4.2</ecNumber>
    </recommendedName>
    <alternativeName>
        <fullName evidence="4">Isochorismate mutase</fullName>
    </alternativeName>
</protein>
<dbReference type="NCBIfam" id="TIGR00543">
    <property type="entry name" value="isochor_syn"/>
    <property type="match status" value="1"/>
</dbReference>
<feature type="active site" description="Proton acceptor" evidence="4">
    <location>
        <position position="221"/>
    </location>
</feature>
<feature type="active site" description="Proton donor" evidence="4">
    <location>
        <position position="270"/>
    </location>
</feature>
<comment type="caution">
    <text evidence="6">The sequence shown here is derived from an EMBL/GenBank/DDBJ whole genome shotgun (WGS) entry which is preliminary data.</text>
</comment>
<evidence type="ECO:0000256" key="2">
    <source>
        <dbReference type="ARBA" id="ARBA00005297"/>
    </source>
</evidence>
<keyword evidence="3 4" id="KW-0413">Isomerase</keyword>
<comment type="catalytic activity">
    <reaction evidence="1 4">
        <text>chorismate = isochorismate</text>
        <dbReference type="Rhea" id="RHEA:18985"/>
        <dbReference type="ChEBI" id="CHEBI:29748"/>
        <dbReference type="ChEBI" id="CHEBI:29780"/>
        <dbReference type="EC" id="5.4.4.2"/>
    </reaction>
</comment>
<keyword evidence="4" id="KW-0460">Magnesium</keyword>
<feature type="binding site" evidence="4">
    <location>
        <position position="450"/>
    </location>
    <ligand>
        <name>Mg(2+)</name>
        <dbReference type="ChEBI" id="CHEBI:18420"/>
    </ligand>
</feature>
<reference evidence="6 7" key="1">
    <citation type="submission" date="2021-01" db="EMBL/GenBank/DDBJ databases">
        <title>Genomic Encyclopedia of Type Strains, Phase IV (KMG-IV): sequencing the most valuable type-strain genomes for metagenomic binning, comparative biology and taxonomic classification.</title>
        <authorList>
            <person name="Goeker M."/>
        </authorList>
    </citation>
    <scope>NUCLEOTIDE SEQUENCE [LARGE SCALE GENOMIC DNA]</scope>
    <source>
        <strain evidence="6 7">DSM 24834</strain>
    </source>
</reference>
<comment type="pathway">
    <text evidence="4">Quinol/quinone metabolism; 1,4-dihydroxy-2-naphthoate biosynthesis; 1,4-dihydroxy-2-naphthoate from chorismate: step 1/7.</text>
</comment>
<keyword evidence="7" id="KW-1185">Reference proteome</keyword>